<sequence length="337" mass="35660">MNPLKQILSSASIVFTTMALACVPAVAASTWPSKPVRLIVPYPPGGGTDIVARLLSTELTKQLGQNVIIENRGGGNTIIGTGALSQAAPDGYTVGLITDSHVINPHIMKSLPYDTKSDFMAVSQLVDVPFVMVASRSLDVNTIDELVKKAKAEPGKINYASIGNGSPHYLAMEWFADVADIDIAHIPYTGVAPALTDIAGNQVELMFTGLSSGLPHVADGRMMALAVSSRDRSQSAPDVPTIAESGFPEFSFVTWYGIVAPKDTPVDIVDRLSKEIRTALSQPALKDRLTSLGVMAAPSSPAEFADFIEKSATQYEQIFAITNDANDASEKSASGGH</sequence>
<dbReference type="CDD" id="cd13578">
    <property type="entry name" value="PBP2_Bug27"/>
    <property type="match status" value="1"/>
</dbReference>
<dbReference type="PANTHER" id="PTHR42928:SF5">
    <property type="entry name" value="BLR1237 PROTEIN"/>
    <property type="match status" value="1"/>
</dbReference>
<feature type="chain" id="PRO_5047432438" evidence="2">
    <location>
        <begin position="22"/>
        <end position="337"/>
    </location>
</feature>
<evidence type="ECO:0000313" key="3">
    <source>
        <dbReference type="EMBL" id="XAN13385.1"/>
    </source>
</evidence>
<dbReference type="SUPFAM" id="SSF53850">
    <property type="entry name" value="Periplasmic binding protein-like II"/>
    <property type="match status" value="1"/>
</dbReference>
<accession>A0ABZ3FUE5</accession>
<name>A0ABZ3FUE5_ACHDE</name>
<feature type="signal peptide" evidence="2">
    <location>
        <begin position="1"/>
        <end position="21"/>
    </location>
</feature>
<keyword evidence="4" id="KW-1185">Reference proteome</keyword>
<proteinExistence type="inferred from homology"/>
<organism evidence="3 4">
    <name type="scientific">Achromobacter denitrificans</name>
    <name type="common">Alcaligenes denitrificans</name>
    <dbReference type="NCBI Taxonomy" id="32002"/>
    <lineage>
        <taxon>Bacteria</taxon>
        <taxon>Pseudomonadati</taxon>
        <taxon>Pseudomonadota</taxon>
        <taxon>Betaproteobacteria</taxon>
        <taxon>Burkholderiales</taxon>
        <taxon>Alcaligenaceae</taxon>
        <taxon>Achromobacter</taxon>
    </lineage>
</organism>
<dbReference type="RefSeq" id="WP_343498437.1">
    <property type="nucleotide sequence ID" value="NZ_CP154792.1"/>
</dbReference>
<evidence type="ECO:0000313" key="4">
    <source>
        <dbReference type="Proteomes" id="UP001446337"/>
    </source>
</evidence>
<dbReference type="Gene3D" id="3.40.190.10">
    <property type="entry name" value="Periplasmic binding protein-like II"/>
    <property type="match status" value="1"/>
</dbReference>
<dbReference type="InterPro" id="IPR042100">
    <property type="entry name" value="Bug_dom1"/>
</dbReference>
<dbReference type="InterPro" id="IPR005064">
    <property type="entry name" value="BUG"/>
</dbReference>
<gene>
    <name evidence="3" type="ORF">AAIK43_18415</name>
</gene>
<dbReference type="Gene3D" id="3.40.190.150">
    <property type="entry name" value="Bordetella uptake gene, domain 1"/>
    <property type="match status" value="1"/>
</dbReference>
<dbReference type="PROSITE" id="PS51257">
    <property type="entry name" value="PROKAR_LIPOPROTEIN"/>
    <property type="match status" value="1"/>
</dbReference>
<dbReference type="PIRSF" id="PIRSF017082">
    <property type="entry name" value="YflP"/>
    <property type="match status" value="1"/>
</dbReference>
<dbReference type="Pfam" id="PF03401">
    <property type="entry name" value="TctC"/>
    <property type="match status" value="1"/>
</dbReference>
<comment type="similarity">
    <text evidence="1">Belongs to the UPF0065 (bug) family.</text>
</comment>
<dbReference type="PANTHER" id="PTHR42928">
    <property type="entry name" value="TRICARBOXYLATE-BINDING PROTEIN"/>
    <property type="match status" value="1"/>
</dbReference>
<dbReference type="Proteomes" id="UP001446337">
    <property type="component" value="Chromosome"/>
</dbReference>
<evidence type="ECO:0000256" key="1">
    <source>
        <dbReference type="ARBA" id="ARBA00006987"/>
    </source>
</evidence>
<dbReference type="EMBL" id="CP154792">
    <property type="protein sequence ID" value="XAN13385.1"/>
    <property type="molecule type" value="Genomic_DNA"/>
</dbReference>
<protein>
    <submittedName>
        <fullName evidence="3">Tripartite tricarboxylate transporter substrate binding protein</fullName>
    </submittedName>
</protein>
<evidence type="ECO:0000256" key="2">
    <source>
        <dbReference type="SAM" id="SignalP"/>
    </source>
</evidence>
<reference evidence="3 4" key="1">
    <citation type="submission" date="2024-05" db="EMBL/GenBank/DDBJ databases">
        <title>Achromobacter denitrificans. BP1, complete genome.</title>
        <authorList>
            <person name="Zhang B."/>
        </authorList>
    </citation>
    <scope>NUCLEOTIDE SEQUENCE [LARGE SCALE GENOMIC DNA]</scope>
    <source>
        <strain evidence="3 4">BP1</strain>
    </source>
</reference>
<keyword evidence="2" id="KW-0732">Signal</keyword>